<evidence type="ECO:0000313" key="2">
    <source>
        <dbReference type="EMBL" id="KAF7304217.1"/>
    </source>
</evidence>
<organism evidence="2 3">
    <name type="scientific">Mycena indigotica</name>
    <dbReference type="NCBI Taxonomy" id="2126181"/>
    <lineage>
        <taxon>Eukaryota</taxon>
        <taxon>Fungi</taxon>
        <taxon>Dikarya</taxon>
        <taxon>Basidiomycota</taxon>
        <taxon>Agaricomycotina</taxon>
        <taxon>Agaricomycetes</taxon>
        <taxon>Agaricomycetidae</taxon>
        <taxon>Agaricales</taxon>
        <taxon>Marasmiineae</taxon>
        <taxon>Mycenaceae</taxon>
        <taxon>Mycena</taxon>
    </lineage>
</organism>
<sequence>MRYSLALLVSAVLAPLSALAAPAATVIVPGGPKAAADVHQIPAGGRIAHVNDQVHVFDAAGSIVKKVSVGVRPTPVRNAVAPLQTGWITYASWLNQGSSPISSFTTTWTVPPVPATNHGQTIFLFNSIEPNSGDAIIQPVLQYGPSAAGGGSFWGVASWYLVGNSVFNTAVTRVSAGQTLNGVITLTSQSGSSFNYVTSFSNIAGTSLTVTGAAQLTWATETLEAYAVTAISDYPAGSTKFSGINLKLANGATPSISWSTAQDSAEGLTTTVNTNGATNAVITIKY</sequence>
<reference evidence="2" key="1">
    <citation type="submission" date="2020-05" db="EMBL/GenBank/DDBJ databases">
        <title>Mycena genomes resolve the evolution of fungal bioluminescence.</title>
        <authorList>
            <person name="Tsai I.J."/>
        </authorList>
    </citation>
    <scope>NUCLEOTIDE SEQUENCE</scope>
    <source>
        <strain evidence="2">171206Taipei</strain>
    </source>
</reference>
<dbReference type="Proteomes" id="UP000636479">
    <property type="component" value="Unassembled WGS sequence"/>
</dbReference>
<keyword evidence="1" id="KW-0732">Signal</keyword>
<dbReference type="OrthoDB" id="3256306at2759"/>
<evidence type="ECO:0000313" key="3">
    <source>
        <dbReference type="Proteomes" id="UP000636479"/>
    </source>
</evidence>
<proteinExistence type="predicted"/>
<name>A0A8H6W436_9AGAR</name>
<keyword evidence="3" id="KW-1185">Reference proteome</keyword>
<accession>A0A8H6W436</accession>
<protein>
    <submittedName>
        <fullName evidence="2">Uncharacterized protein</fullName>
    </submittedName>
</protein>
<dbReference type="AlphaFoldDB" id="A0A8H6W436"/>
<evidence type="ECO:0000256" key="1">
    <source>
        <dbReference type="SAM" id="SignalP"/>
    </source>
</evidence>
<feature type="signal peptide" evidence="1">
    <location>
        <begin position="1"/>
        <end position="20"/>
    </location>
</feature>
<feature type="chain" id="PRO_5034553381" evidence="1">
    <location>
        <begin position="21"/>
        <end position="286"/>
    </location>
</feature>
<dbReference type="GeneID" id="59345784"/>
<dbReference type="EMBL" id="JACAZF010000005">
    <property type="protein sequence ID" value="KAF7304217.1"/>
    <property type="molecule type" value="Genomic_DNA"/>
</dbReference>
<gene>
    <name evidence="2" type="ORF">MIND_00653900</name>
</gene>
<dbReference type="RefSeq" id="XP_037221189.1">
    <property type="nucleotide sequence ID" value="XM_037363268.1"/>
</dbReference>
<comment type="caution">
    <text evidence="2">The sequence shown here is derived from an EMBL/GenBank/DDBJ whole genome shotgun (WGS) entry which is preliminary data.</text>
</comment>